<reference evidence="7" key="1">
    <citation type="submission" date="2021-12" db="EMBL/GenBank/DDBJ databases">
        <authorList>
            <person name="King R."/>
        </authorList>
    </citation>
    <scope>NUCLEOTIDE SEQUENCE</scope>
</reference>
<evidence type="ECO:0000313" key="7">
    <source>
        <dbReference type="EMBL" id="CAH0402398.1"/>
    </source>
</evidence>
<feature type="region of interest" description="Disordered" evidence="5">
    <location>
        <begin position="281"/>
        <end position="309"/>
    </location>
</feature>
<evidence type="ECO:0000256" key="1">
    <source>
        <dbReference type="ARBA" id="ARBA00022723"/>
    </source>
</evidence>
<protein>
    <recommendedName>
        <fullName evidence="6">BED-type domain-containing protein</fullName>
    </recommendedName>
</protein>
<feature type="domain" description="BED-type" evidence="6">
    <location>
        <begin position="4"/>
        <end position="59"/>
    </location>
</feature>
<dbReference type="SMART" id="SM00614">
    <property type="entry name" value="ZnF_BED"/>
    <property type="match status" value="1"/>
</dbReference>
<feature type="compositionally biased region" description="Basic and acidic residues" evidence="5">
    <location>
        <begin position="281"/>
        <end position="294"/>
    </location>
</feature>
<sequence>MKKKCSSAVWRFFDRIENEDHRCLAVLCKLCDTQYKFFGNTTNLRTHLINKHRLQWELSQSDTFDETSFRVDDEESNQSSVTPKRRKYSKGYKDKNVRYSVSVDNPRNSTDEQIPTIEIQRVDVLDTSIVDNDQNDAEDSEATFNLVRQLHETRASDEEWLEEDYSTAHVTFESKPKRKYRKIKKEVQSPPPSRRVSTYTPQTVTYDNPSPIIIEQPSQTKDEYSVFGEYVANKLRKFKAPRTRGNLQQLITTILWQAEYGAFDNAEAVKRVLLYTAHEADNKTQTDSIMKGEEANQSGDSKSLIESQE</sequence>
<evidence type="ECO:0000256" key="5">
    <source>
        <dbReference type="SAM" id="MobiDB-lite"/>
    </source>
</evidence>
<gene>
    <name evidence="7" type="ORF">CHILSU_LOCUS5640</name>
</gene>
<evidence type="ECO:0000259" key="6">
    <source>
        <dbReference type="PROSITE" id="PS50808"/>
    </source>
</evidence>
<dbReference type="InterPro" id="IPR036236">
    <property type="entry name" value="Znf_C2H2_sf"/>
</dbReference>
<proteinExistence type="predicted"/>
<accession>A0ABN8B373</accession>
<keyword evidence="1" id="KW-0479">Metal-binding</keyword>
<dbReference type="Proteomes" id="UP001153292">
    <property type="component" value="Chromosome 20"/>
</dbReference>
<evidence type="ECO:0000313" key="8">
    <source>
        <dbReference type="Proteomes" id="UP001153292"/>
    </source>
</evidence>
<name>A0ABN8B373_CHISP</name>
<organism evidence="7 8">
    <name type="scientific">Chilo suppressalis</name>
    <name type="common">Asiatic rice borer moth</name>
    <dbReference type="NCBI Taxonomy" id="168631"/>
    <lineage>
        <taxon>Eukaryota</taxon>
        <taxon>Metazoa</taxon>
        <taxon>Ecdysozoa</taxon>
        <taxon>Arthropoda</taxon>
        <taxon>Hexapoda</taxon>
        <taxon>Insecta</taxon>
        <taxon>Pterygota</taxon>
        <taxon>Neoptera</taxon>
        <taxon>Endopterygota</taxon>
        <taxon>Lepidoptera</taxon>
        <taxon>Glossata</taxon>
        <taxon>Ditrysia</taxon>
        <taxon>Pyraloidea</taxon>
        <taxon>Crambidae</taxon>
        <taxon>Crambinae</taxon>
        <taxon>Chilo</taxon>
    </lineage>
</organism>
<keyword evidence="8" id="KW-1185">Reference proteome</keyword>
<keyword evidence="3" id="KW-0862">Zinc</keyword>
<evidence type="ECO:0000256" key="4">
    <source>
        <dbReference type="PROSITE-ProRule" id="PRU00027"/>
    </source>
</evidence>
<dbReference type="EMBL" id="OU963913">
    <property type="protein sequence ID" value="CAH0402398.1"/>
    <property type="molecule type" value="Genomic_DNA"/>
</dbReference>
<dbReference type="SUPFAM" id="SSF57667">
    <property type="entry name" value="beta-beta-alpha zinc fingers"/>
    <property type="match status" value="1"/>
</dbReference>
<dbReference type="Pfam" id="PF02892">
    <property type="entry name" value="zf-BED"/>
    <property type="match status" value="1"/>
</dbReference>
<keyword evidence="2 4" id="KW-0863">Zinc-finger</keyword>
<dbReference type="PROSITE" id="PS50808">
    <property type="entry name" value="ZF_BED"/>
    <property type="match status" value="1"/>
</dbReference>
<evidence type="ECO:0000256" key="2">
    <source>
        <dbReference type="ARBA" id="ARBA00022771"/>
    </source>
</evidence>
<evidence type="ECO:0000256" key="3">
    <source>
        <dbReference type="ARBA" id="ARBA00022833"/>
    </source>
</evidence>
<dbReference type="InterPro" id="IPR003656">
    <property type="entry name" value="Znf_BED"/>
</dbReference>
<feature type="compositionally biased region" description="Polar residues" evidence="5">
    <location>
        <begin position="295"/>
        <end position="309"/>
    </location>
</feature>